<evidence type="ECO:0000259" key="14">
    <source>
        <dbReference type="PROSITE" id="PS51104"/>
    </source>
</evidence>
<evidence type="ECO:0000313" key="16">
    <source>
        <dbReference type="Proteomes" id="UP000054537"/>
    </source>
</evidence>
<gene>
    <name evidence="15" type="ORF">MB27_31550</name>
</gene>
<evidence type="ECO:0000256" key="11">
    <source>
        <dbReference type="ARBA" id="ARBA00023136"/>
    </source>
</evidence>
<dbReference type="InterPro" id="IPR013014">
    <property type="entry name" value="PTS_EIIC_2"/>
</dbReference>
<dbReference type="PROSITE" id="PS51104">
    <property type="entry name" value="PTS_EIIC_TYPE_2"/>
    <property type="match status" value="1"/>
</dbReference>
<proteinExistence type="predicted"/>
<feature type="domain" description="PTS EIIC type-2" evidence="14">
    <location>
        <begin position="21"/>
        <end position="348"/>
    </location>
</feature>
<feature type="transmembrane region" description="Helical" evidence="13">
    <location>
        <begin position="322"/>
        <end position="345"/>
    </location>
</feature>
<keyword evidence="4" id="KW-1003">Cell membrane</keyword>
<accession>A0A0A6UI32</accession>
<dbReference type="InterPro" id="IPR004718">
    <property type="entry name" value="PTS_IIC_mtl"/>
</dbReference>
<keyword evidence="16" id="KW-1185">Reference proteome</keyword>
<feature type="transmembrane region" description="Helical" evidence="13">
    <location>
        <begin position="87"/>
        <end position="120"/>
    </location>
</feature>
<dbReference type="PANTHER" id="PTHR30181:SF2">
    <property type="entry name" value="PTS SYSTEM MANNITOL-SPECIFIC EIICBA COMPONENT"/>
    <property type="match status" value="1"/>
</dbReference>
<reference evidence="15 16" key="1">
    <citation type="submission" date="2014-10" db="EMBL/GenBank/DDBJ databases">
        <title>Draft genome sequence of Actinoplanes utahensis NRRL 12052.</title>
        <authorList>
            <person name="Velasco-Bucheli B."/>
            <person name="del Cerro C."/>
            <person name="Hormigo D."/>
            <person name="Garcia J.L."/>
            <person name="Acebal C."/>
            <person name="Arroyo M."/>
            <person name="de la Mata I."/>
        </authorList>
    </citation>
    <scope>NUCLEOTIDE SEQUENCE [LARGE SCALE GENOMIC DNA]</scope>
    <source>
        <strain evidence="15 16">NRRL 12052</strain>
    </source>
</reference>
<evidence type="ECO:0000256" key="2">
    <source>
        <dbReference type="ARBA" id="ARBA00004651"/>
    </source>
</evidence>
<feature type="compositionally biased region" description="Basic and acidic residues" evidence="12">
    <location>
        <begin position="381"/>
        <end position="391"/>
    </location>
</feature>
<evidence type="ECO:0000256" key="9">
    <source>
        <dbReference type="ARBA" id="ARBA00022692"/>
    </source>
</evidence>
<feature type="transmembrane region" description="Helical" evidence="13">
    <location>
        <begin position="278"/>
        <end position="302"/>
    </location>
</feature>
<keyword evidence="7" id="KW-0808">Transferase</keyword>
<dbReference type="GO" id="GO:0008982">
    <property type="term" value="F:protein-N(PI)-phosphohistidine-sugar phosphotransferase activity"/>
    <property type="evidence" value="ECO:0007669"/>
    <property type="project" value="InterPro"/>
</dbReference>
<keyword evidence="11 13" id="KW-0472">Membrane</keyword>
<evidence type="ECO:0000256" key="8">
    <source>
        <dbReference type="ARBA" id="ARBA00022683"/>
    </source>
</evidence>
<protein>
    <submittedName>
        <fullName evidence="15">PTS system mannitol-specific transporter subunit IIBC</fullName>
    </submittedName>
</protein>
<evidence type="ECO:0000256" key="1">
    <source>
        <dbReference type="ARBA" id="ARBA00002434"/>
    </source>
</evidence>
<evidence type="ECO:0000256" key="7">
    <source>
        <dbReference type="ARBA" id="ARBA00022679"/>
    </source>
</evidence>
<sequence length="391" mass="40466">MASSFTPEVSGSGFRAGVQRLGGYLAGMVMPNIGAIIAWGLITAMFIPVGWVPNASLAELVDPMIKYLLPVLIGYTGGRMVHGRRGAVVGATATMGVIVGADVPMFLGAMIIAPLTAYVLKLFDNAIEGRIRPGFEMLVDNFSAGIVGAGFAILGKLAIGPVVNALTKAAGDGVDWLLDNSLMPLVSVLVEPAKVLFLNNAINHGVFSPLGVQQVAESGKSILFMIESNPGPGLGLLAAFLFFGPRSLRPTTPAAMIIHFFGGIHEIYFPYVLMKPRLILAMIAGGMAGVATFMVTGAGTVASPAPGSIFAFTAVTAKGSHVGMFLGVIVAAAVTFGVASLLLGFGRLKSDQEPGETAAADEPVADEPVAEQSPAVPAQRESTEDVRRENA</sequence>
<dbReference type="RefSeq" id="WP_043530710.1">
    <property type="nucleotide sequence ID" value="NZ_BAABKU010000062.1"/>
</dbReference>
<evidence type="ECO:0000256" key="13">
    <source>
        <dbReference type="SAM" id="Phobius"/>
    </source>
</evidence>
<comment type="function">
    <text evidence="1">The phosphoenolpyruvate-dependent sugar phosphotransferase system (sugar PTS), a major carbohydrate active transport system, catalyzes the phosphorylation of incoming sugar substrates concomitantly with their translocation across the cell membrane. The enzyme II CmtAB PTS system is involved in D-mannitol transport.</text>
</comment>
<feature type="transmembrane region" description="Helical" evidence="13">
    <location>
        <begin position="141"/>
        <end position="162"/>
    </location>
</feature>
<evidence type="ECO:0000256" key="3">
    <source>
        <dbReference type="ARBA" id="ARBA00022448"/>
    </source>
</evidence>
<keyword evidence="3" id="KW-0813">Transport</keyword>
<dbReference type="NCBIfam" id="TIGR00851">
    <property type="entry name" value="mtlA"/>
    <property type="match status" value="1"/>
</dbReference>
<dbReference type="GO" id="GO:0090563">
    <property type="term" value="F:protein-phosphocysteine-sugar phosphotransferase activity"/>
    <property type="evidence" value="ECO:0007669"/>
    <property type="project" value="TreeGrafter"/>
</dbReference>
<evidence type="ECO:0000256" key="12">
    <source>
        <dbReference type="SAM" id="MobiDB-lite"/>
    </source>
</evidence>
<comment type="caution">
    <text evidence="15">The sequence shown here is derived from an EMBL/GenBank/DDBJ whole genome shotgun (WGS) entry which is preliminary data.</text>
</comment>
<dbReference type="GO" id="GO:0009401">
    <property type="term" value="P:phosphoenolpyruvate-dependent sugar phosphotransferase system"/>
    <property type="evidence" value="ECO:0007669"/>
    <property type="project" value="UniProtKB-KW"/>
</dbReference>
<keyword evidence="6" id="KW-0762">Sugar transport</keyword>
<dbReference type="GO" id="GO:0005886">
    <property type="term" value="C:plasma membrane"/>
    <property type="evidence" value="ECO:0007669"/>
    <property type="project" value="UniProtKB-SubCell"/>
</dbReference>
<dbReference type="PANTHER" id="PTHR30181">
    <property type="entry name" value="MANNITOL PERMEASE IIC COMPONENT"/>
    <property type="match status" value="1"/>
</dbReference>
<dbReference type="InterPro" id="IPR003352">
    <property type="entry name" value="PTS_EIIC"/>
</dbReference>
<keyword evidence="5" id="KW-0597">Phosphoprotein</keyword>
<evidence type="ECO:0000313" key="15">
    <source>
        <dbReference type="EMBL" id="KHD73979.1"/>
    </source>
</evidence>
<evidence type="ECO:0000256" key="10">
    <source>
        <dbReference type="ARBA" id="ARBA00022989"/>
    </source>
</evidence>
<feature type="transmembrane region" description="Helical" evidence="13">
    <location>
        <begin position="254"/>
        <end position="271"/>
    </location>
</feature>
<dbReference type="InterPro" id="IPR050893">
    <property type="entry name" value="Sugar_PTS"/>
</dbReference>
<dbReference type="Pfam" id="PF02378">
    <property type="entry name" value="PTS_EIIC"/>
    <property type="match status" value="1"/>
</dbReference>
<evidence type="ECO:0000256" key="4">
    <source>
        <dbReference type="ARBA" id="ARBA00022475"/>
    </source>
</evidence>
<evidence type="ECO:0000256" key="6">
    <source>
        <dbReference type="ARBA" id="ARBA00022597"/>
    </source>
</evidence>
<dbReference type="AlphaFoldDB" id="A0A0A6UI32"/>
<organism evidence="15 16">
    <name type="scientific">Actinoplanes utahensis</name>
    <dbReference type="NCBI Taxonomy" id="1869"/>
    <lineage>
        <taxon>Bacteria</taxon>
        <taxon>Bacillati</taxon>
        <taxon>Actinomycetota</taxon>
        <taxon>Actinomycetes</taxon>
        <taxon>Micromonosporales</taxon>
        <taxon>Micromonosporaceae</taxon>
        <taxon>Actinoplanes</taxon>
    </lineage>
</organism>
<keyword evidence="8" id="KW-0598">Phosphotransferase system</keyword>
<dbReference type="STRING" id="1869.MB27_31550"/>
<name>A0A0A6UI32_ACTUT</name>
<keyword evidence="10 13" id="KW-1133">Transmembrane helix</keyword>
<dbReference type="eggNOG" id="COG2213">
    <property type="taxonomic scope" value="Bacteria"/>
</dbReference>
<keyword evidence="9 13" id="KW-0812">Transmembrane</keyword>
<dbReference type="EMBL" id="JRTT01000066">
    <property type="protein sequence ID" value="KHD73979.1"/>
    <property type="molecule type" value="Genomic_DNA"/>
</dbReference>
<feature type="region of interest" description="Disordered" evidence="12">
    <location>
        <begin position="351"/>
        <end position="391"/>
    </location>
</feature>
<evidence type="ECO:0000256" key="5">
    <source>
        <dbReference type="ARBA" id="ARBA00022553"/>
    </source>
</evidence>
<dbReference type="Proteomes" id="UP000054537">
    <property type="component" value="Unassembled WGS sequence"/>
</dbReference>
<comment type="subcellular location">
    <subcellularLocation>
        <location evidence="2">Cell membrane</location>
        <topology evidence="2">Multi-pass membrane protein</topology>
    </subcellularLocation>
</comment>